<dbReference type="InterPro" id="IPR029044">
    <property type="entry name" value="Nucleotide-diphossugar_trans"/>
</dbReference>
<comment type="caution">
    <text evidence="2">The sequence shown here is derived from an EMBL/GenBank/DDBJ whole genome shotgun (WGS) entry which is preliminary data.</text>
</comment>
<reference evidence="2 3" key="1">
    <citation type="submission" date="2019-07" db="EMBL/GenBank/DDBJ databases">
        <title>Whole genome shotgun sequence of Skermanella aerolata NBRC 106429.</title>
        <authorList>
            <person name="Hosoyama A."/>
            <person name="Uohara A."/>
            <person name="Ohji S."/>
            <person name="Ichikawa N."/>
        </authorList>
    </citation>
    <scope>NUCLEOTIDE SEQUENCE [LARGE SCALE GENOMIC DNA]</scope>
    <source>
        <strain evidence="2 3">NBRC 106429</strain>
    </source>
</reference>
<keyword evidence="3" id="KW-1185">Reference proteome</keyword>
<evidence type="ECO:0000313" key="2">
    <source>
        <dbReference type="EMBL" id="GEO36251.1"/>
    </source>
</evidence>
<protein>
    <recommendedName>
        <fullName evidence="1">Glycosyltransferase 2-like domain-containing protein</fullName>
    </recommendedName>
</protein>
<dbReference type="Gene3D" id="3.90.550.10">
    <property type="entry name" value="Spore Coat Polysaccharide Biosynthesis Protein SpsA, Chain A"/>
    <property type="match status" value="1"/>
</dbReference>
<proteinExistence type="predicted"/>
<evidence type="ECO:0000313" key="3">
    <source>
        <dbReference type="Proteomes" id="UP000321523"/>
    </source>
</evidence>
<gene>
    <name evidence="2" type="ORF">SAE02_03990</name>
</gene>
<sequence length="308" mass="34103">MISVIMPAYNSEDFIAAAIESVLGQTFSDFELIISDDGSSDGTLGIARFYAARDGRIRVLSGENVGAPENGNRCLRAATRPWVARMDADDISLPDRLARLIAAARENPDVLLWGGRAITIDRRGRPMHRIQSGPQSAEEFRDFRARGKVIYVISPTCLFRRDLALQLGGYSPSMDGADDVELMNGLAERGPVRTISHDLALYRVHGSSISSTRYGLQERVFAFLSARNQARLQGRDLTIDEYQRSLNEQPVLRRLARGLGGLGRNSYRSTAVHLAERRYVKATIAAGMAIACNPLHVLNRTRNRMISN</sequence>
<dbReference type="RefSeq" id="WP_052830748.1">
    <property type="nucleotide sequence ID" value="NZ_BJYZ01000002.1"/>
</dbReference>
<dbReference type="PANTHER" id="PTHR43685:SF2">
    <property type="entry name" value="GLYCOSYLTRANSFERASE 2-LIKE DOMAIN-CONTAINING PROTEIN"/>
    <property type="match status" value="1"/>
</dbReference>
<name>A0A512DID7_9PROT</name>
<feature type="domain" description="Glycosyltransferase 2-like" evidence="1">
    <location>
        <begin position="3"/>
        <end position="164"/>
    </location>
</feature>
<dbReference type="InterPro" id="IPR050834">
    <property type="entry name" value="Glycosyltransf_2"/>
</dbReference>
<dbReference type="InterPro" id="IPR001173">
    <property type="entry name" value="Glyco_trans_2-like"/>
</dbReference>
<accession>A0A512DID7</accession>
<dbReference type="AlphaFoldDB" id="A0A512DID7"/>
<organism evidence="2 3">
    <name type="scientific">Skermanella aerolata</name>
    <dbReference type="NCBI Taxonomy" id="393310"/>
    <lineage>
        <taxon>Bacteria</taxon>
        <taxon>Pseudomonadati</taxon>
        <taxon>Pseudomonadota</taxon>
        <taxon>Alphaproteobacteria</taxon>
        <taxon>Rhodospirillales</taxon>
        <taxon>Azospirillaceae</taxon>
        <taxon>Skermanella</taxon>
    </lineage>
</organism>
<dbReference type="PANTHER" id="PTHR43685">
    <property type="entry name" value="GLYCOSYLTRANSFERASE"/>
    <property type="match status" value="1"/>
</dbReference>
<dbReference type="Proteomes" id="UP000321523">
    <property type="component" value="Unassembled WGS sequence"/>
</dbReference>
<dbReference type="SUPFAM" id="SSF53448">
    <property type="entry name" value="Nucleotide-diphospho-sugar transferases"/>
    <property type="match status" value="1"/>
</dbReference>
<dbReference type="Pfam" id="PF00535">
    <property type="entry name" value="Glycos_transf_2"/>
    <property type="match status" value="1"/>
</dbReference>
<evidence type="ECO:0000259" key="1">
    <source>
        <dbReference type="Pfam" id="PF00535"/>
    </source>
</evidence>
<dbReference type="EMBL" id="BJYZ01000002">
    <property type="protein sequence ID" value="GEO36251.1"/>
    <property type="molecule type" value="Genomic_DNA"/>
</dbReference>